<feature type="domain" description="Glycosyltransferase subfamily 4-like N-terminal" evidence="3">
    <location>
        <begin position="152"/>
        <end position="326"/>
    </location>
</feature>
<sequence>MTTPSASIPSRTSEAEPTDDASSISLSRDADFEKRIRILEERIRDLREENARLRRQWDETTQAISWRIINMLSRPARRLAPLGSRRRRVLRSACNLAARARRALTPIVRVPRHALTISRGAAWTIRRLAERPRPFVADDRPVFLFVSHVGGGGVSRHIQDMADRLRLEGVRVVVARPNPQGRLVFEELEQAGAIAWRVEVRPCRPIIKAYLDAIQPVFVHVHHRLGVPETLFKALDARGLPTDWTLHDYHALCPRVHLHDDRGEYCGQPDPEGCRTCLKSRGDYHGRRVNPDVVAHRHAWRACLQAARRIYVPSEDMKRRLQREFPDLDMTVHPHLEPSLPRSHMARRWRDGEPVRVAVLGVITLVKGLNRLLEAAHDAWTRALPLTFVVIGTADRSEELLATGHVEITGRYRESEIETLLDEAKCHLAWLPSTLPETYMYTLSIAQAAGFRPVVYDLGAQAERVGTAGRRVPLETSAATLNDCLLQWAALDAQLGPLEPPRFADYPSLLRDYYELSPANLKASRSEIFPVTRRRIHGVASAPVLLRKTDARLHQRHR</sequence>
<reference evidence="4 5" key="2">
    <citation type="journal article" date="2011" name="Stand. Genomic Sci.">
        <title>Complete genome sequence of Isosphaera pallida type strain (IS1B).</title>
        <authorList>
            <consortium name="US DOE Joint Genome Institute (JGI-PGF)"/>
            <person name="Goker M."/>
            <person name="Cleland D."/>
            <person name="Saunders E."/>
            <person name="Lapidus A."/>
            <person name="Nolan M."/>
            <person name="Lucas S."/>
            <person name="Hammon N."/>
            <person name="Deshpande S."/>
            <person name="Cheng J.F."/>
            <person name="Tapia R."/>
            <person name="Han C."/>
            <person name="Goodwin L."/>
            <person name="Pitluck S."/>
            <person name="Liolios K."/>
            <person name="Pagani I."/>
            <person name="Ivanova N."/>
            <person name="Mavromatis K."/>
            <person name="Pati A."/>
            <person name="Chen A."/>
            <person name="Palaniappan K."/>
            <person name="Land M."/>
            <person name="Hauser L."/>
            <person name="Chang Y.J."/>
            <person name="Jeffries C.D."/>
            <person name="Detter J.C."/>
            <person name="Beck B."/>
            <person name="Woyke T."/>
            <person name="Bristow J."/>
            <person name="Eisen J.A."/>
            <person name="Markowitz V."/>
            <person name="Hugenholtz P."/>
            <person name="Kyrpides N.C."/>
            <person name="Klenk H.P."/>
        </authorList>
    </citation>
    <scope>NUCLEOTIDE SEQUENCE [LARGE SCALE GENOMIC DNA]</scope>
    <source>
        <strain evidence="5">ATCC 43644 / DSM 9630 / IS1B</strain>
    </source>
</reference>
<dbReference type="InterPro" id="IPR028098">
    <property type="entry name" value="Glyco_trans_4-like_N"/>
</dbReference>
<proteinExistence type="predicted"/>
<dbReference type="Gene3D" id="3.40.50.2000">
    <property type="entry name" value="Glycogen Phosphorylase B"/>
    <property type="match status" value="2"/>
</dbReference>
<feature type="region of interest" description="Disordered" evidence="2">
    <location>
        <begin position="1"/>
        <end position="26"/>
    </location>
</feature>
<dbReference type="Proteomes" id="UP000008631">
    <property type="component" value="Chromosome"/>
</dbReference>
<keyword evidence="1" id="KW-0175">Coiled coil</keyword>
<dbReference type="Pfam" id="PF13692">
    <property type="entry name" value="Glyco_trans_1_4"/>
    <property type="match status" value="1"/>
</dbReference>
<dbReference type="KEGG" id="ipa:Isop_0015"/>
<organism evidence="4 5">
    <name type="scientific">Isosphaera pallida (strain ATCC 43644 / DSM 9630 / IS1B)</name>
    <dbReference type="NCBI Taxonomy" id="575540"/>
    <lineage>
        <taxon>Bacteria</taxon>
        <taxon>Pseudomonadati</taxon>
        <taxon>Planctomycetota</taxon>
        <taxon>Planctomycetia</taxon>
        <taxon>Isosphaerales</taxon>
        <taxon>Isosphaeraceae</taxon>
        <taxon>Isosphaera</taxon>
    </lineage>
</organism>
<name>E8R4M1_ISOPI</name>
<dbReference type="EMBL" id="CP002353">
    <property type="protein sequence ID" value="ADV60612.1"/>
    <property type="molecule type" value="Genomic_DNA"/>
</dbReference>
<evidence type="ECO:0000313" key="5">
    <source>
        <dbReference type="Proteomes" id="UP000008631"/>
    </source>
</evidence>
<keyword evidence="5" id="KW-1185">Reference proteome</keyword>
<protein>
    <recommendedName>
        <fullName evidence="3">Glycosyltransferase subfamily 4-like N-terminal domain-containing protein</fullName>
    </recommendedName>
</protein>
<dbReference type="Pfam" id="PF13439">
    <property type="entry name" value="Glyco_transf_4"/>
    <property type="match status" value="1"/>
</dbReference>
<feature type="compositionally biased region" description="Polar residues" evidence="2">
    <location>
        <begin position="1"/>
        <end position="12"/>
    </location>
</feature>
<accession>E8R4M1</accession>
<evidence type="ECO:0000256" key="1">
    <source>
        <dbReference type="SAM" id="Coils"/>
    </source>
</evidence>
<dbReference type="HOGENOM" id="CLU_488149_0_0_0"/>
<dbReference type="GO" id="GO:0016757">
    <property type="term" value="F:glycosyltransferase activity"/>
    <property type="evidence" value="ECO:0007669"/>
    <property type="project" value="UniProtKB-ARBA"/>
</dbReference>
<dbReference type="SUPFAM" id="SSF53756">
    <property type="entry name" value="UDP-Glycosyltransferase/glycogen phosphorylase"/>
    <property type="match status" value="1"/>
</dbReference>
<dbReference type="eggNOG" id="COG1740">
    <property type="taxonomic scope" value="Bacteria"/>
</dbReference>
<evidence type="ECO:0000313" key="4">
    <source>
        <dbReference type="EMBL" id="ADV60612.1"/>
    </source>
</evidence>
<reference key="1">
    <citation type="submission" date="2010-11" db="EMBL/GenBank/DDBJ databases">
        <title>The complete sequence of chromosome of Isophaera pallida ATCC 43644.</title>
        <authorList>
            <consortium name="US DOE Joint Genome Institute (JGI-PGF)"/>
            <person name="Lucas S."/>
            <person name="Copeland A."/>
            <person name="Lapidus A."/>
            <person name="Bruce D."/>
            <person name="Goodwin L."/>
            <person name="Pitluck S."/>
            <person name="Kyrpides N."/>
            <person name="Mavromatis K."/>
            <person name="Pagani I."/>
            <person name="Ivanova N."/>
            <person name="Saunders E."/>
            <person name="Brettin T."/>
            <person name="Detter J.C."/>
            <person name="Han C."/>
            <person name="Tapia R."/>
            <person name="Land M."/>
            <person name="Hauser L."/>
            <person name="Markowitz V."/>
            <person name="Cheng J.-F."/>
            <person name="Hugenholtz P."/>
            <person name="Woyke T."/>
            <person name="Wu D."/>
            <person name="Eisen J.A."/>
        </authorList>
    </citation>
    <scope>NUCLEOTIDE SEQUENCE</scope>
    <source>
        <strain>ATCC 43644</strain>
    </source>
</reference>
<evidence type="ECO:0000259" key="3">
    <source>
        <dbReference type="Pfam" id="PF13439"/>
    </source>
</evidence>
<dbReference type="AlphaFoldDB" id="E8R4M1"/>
<dbReference type="InParanoid" id="E8R4M1"/>
<gene>
    <name evidence="4" type="ordered locus">Isop_0015</name>
</gene>
<dbReference type="STRING" id="575540.Isop_0015"/>
<evidence type="ECO:0000256" key="2">
    <source>
        <dbReference type="SAM" id="MobiDB-lite"/>
    </source>
</evidence>
<dbReference type="OrthoDB" id="9787617at2"/>
<feature type="coiled-coil region" evidence="1">
    <location>
        <begin position="29"/>
        <end position="63"/>
    </location>
</feature>